<proteinExistence type="predicted"/>
<gene>
    <name evidence="2" type="ORF">EVA_04566</name>
</gene>
<name>J9GJB0_9ZZZZ</name>
<accession>J9GJB0</accession>
<sequence>MANPKLPGISENQQALLYAKLNEYNRGRASFKDAGVYLVVLPRPGKPNYTLWIYSPLPERQSFLYLRDLTTDVYESLRIASTLLYYSPRCIVLVEYNEKRMHSNGDDLVFFGKYRGHYLHEILNIDPSYLSWIAYKFTPRIPKQERFVLIAQIYHSVYLDIMQRKVRQKSNASNYLGKEGDKITNQQFKIIRVRLEDDPYKTRVNGNTPQFFVKQILTLVDTQGNLVIISVPSKNASALSNTLSAFEHAYRPGEIVYVLSARIARLFESYGSKYTRLSHVKLTQFPTGN</sequence>
<dbReference type="Pfam" id="PF20600">
    <property type="entry name" value="ExoX-like_C"/>
    <property type="match status" value="1"/>
</dbReference>
<dbReference type="EMBL" id="AMCI01000907">
    <property type="protein sequence ID" value="EJX07324.1"/>
    <property type="molecule type" value="Genomic_DNA"/>
</dbReference>
<feature type="domain" description="Exodeoxyribonuclease X-like C-terminal" evidence="1">
    <location>
        <begin position="111"/>
        <end position="134"/>
    </location>
</feature>
<organism evidence="2">
    <name type="scientific">gut metagenome</name>
    <dbReference type="NCBI Taxonomy" id="749906"/>
    <lineage>
        <taxon>unclassified sequences</taxon>
        <taxon>metagenomes</taxon>
        <taxon>organismal metagenomes</taxon>
    </lineage>
</organism>
<dbReference type="AlphaFoldDB" id="J9GJB0"/>
<evidence type="ECO:0000313" key="2">
    <source>
        <dbReference type="EMBL" id="EJX07324.1"/>
    </source>
</evidence>
<reference evidence="2" key="1">
    <citation type="journal article" date="2012" name="PLoS ONE">
        <title>Gene sets for utilization of primary and secondary nutrition supplies in the distal gut of endangered iberian lynx.</title>
        <authorList>
            <person name="Alcaide M."/>
            <person name="Messina E."/>
            <person name="Richter M."/>
            <person name="Bargiela R."/>
            <person name="Peplies J."/>
            <person name="Huws S.A."/>
            <person name="Newbold C.J."/>
            <person name="Golyshin P.N."/>
            <person name="Simon M.A."/>
            <person name="Lopez G."/>
            <person name="Yakimov M.M."/>
            <person name="Ferrer M."/>
        </authorList>
    </citation>
    <scope>NUCLEOTIDE SEQUENCE</scope>
</reference>
<dbReference type="InterPro" id="IPR046768">
    <property type="entry name" value="ExoX-like_C"/>
</dbReference>
<evidence type="ECO:0000259" key="1">
    <source>
        <dbReference type="Pfam" id="PF20600"/>
    </source>
</evidence>
<comment type="caution">
    <text evidence="2">The sequence shown here is derived from an EMBL/GenBank/DDBJ whole genome shotgun (WGS) entry which is preliminary data.</text>
</comment>
<protein>
    <recommendedName>
        <fullName evidence="1">Exodeoxyribonuclease X-like C-terminal domain-containing protein</fullName>
    </recommendedName>
</protein>